<name>A0AAX6MR41_9PEZI</name>
<dbReference type="PANTHER" id="PTHR43431:SF7">
    <property type="entry name" value="OXIDOREDUCTASE, SHORT CHAIN DEHYDROGENASE_REDUCTASE FAMILY (AFU_ORTHOLOGUE AFUA_5G14000)"/>
    <property type="match status" value="1"/>
</dbReference>
<proteinExistence type="predicted"/>
<sequence length="250" mass="26657">MASKLSSKLFAVVAGAGPGTGRACAIRFSKAYPVVLLTRTAESYKDTVAEINNAGGKAIGISADTSDVKSLDSAFETIAKELPGLKLAAAIYNVGAGFQRKPFLELSVEDFDVAVGGNARGLFNFAQKTLPLLLEAVPESEHPPSLIITGATASIRGSYLFSTMAASMFARRALGQSLAREFGPKGVHVAHAIVDGVIDIPRTSHYNVNNGAEDGKIRADAIAESYWNLHTQHRSAFTQEIDIRPYVEKF</sequence>
<dbReference type="Proteomes" id="UP001369815">
    <property type="component" value="Unassembled WGS sequence"/>
</dbReference>
<dbReference type="PANTHER" id="PTHR43431">
    <property type="entry name" value="OXIDOREDUCTASE, SHORT CHAIN DEHYDROGENASE/REDUCTASE FAMILY (AFU_ORTHOLOGUE AFUA_5G14000)"/>
    <property type="match status" value="1"/>
</dbReference>
<protein>
    <recommendedName>
        <fullName evidence="3">Short chain dehydrogenase</fullName>
    </recommendedName>
</protein>
<dbReference type="InterPro" id="IPR002347">
    <property type="entry name" value="SDR_fam"/>
</dbReference>
<reference evidence="1 2" key="1">
    <citation type="journal article" date="2024" name="Front Chem Biol">
        <title>Unveiling the potential of Daldinia eschscholtzii MFLUCC 19-0629 through bioactivity and bioinformatics studies for enhanced sustainable agriculture production.</title>
        <authorList>
            <person name="Brooks S."/>
            <person name="Weaver J.A."/>
            <person name="Klomchit A."/>
            <person name="Alharthi S.A."/>
            <person name="Onlamun T."/>
            <person name="Nurani R."/>
            <person name="Vong T.K."/>
            <person name="Alberti F."/>
            <person name="Greco C."/>
        </authorList>
    </citation>
    <scope>NUCLEOTIDE SEQUENCE [LARGE SCALE GENOMIC DNA]</scope>
    <source>
        <strain evidence="1">MFLUCC 19-0629</strain>
    </source>
</reference>
<accession>A0AAX6MR41</accession>
<gene>
    <name evidence="1" type="ORF">Daesc_002715</name>
</gene>
<dbReference type="SUPFAM" id="SSF51735">
    <property type="entry name" value="NAD(P)-binding Rossmann-fold domains"/>
    <property type="match status" value="1"/>
</dbReference>
<evidence type="ECO:0008006" key="3">
    <source>
        <dbReference type="Google" id="ProtNLM"/>
    </source>
</evidence>
<comment type="caution">
    <text evidence="1">The sequence shown here is derived from an EMBL/GenBank/DDBJ whole genome shotgun (WGS) entry which is preliminary data.</text>
</comment>
<dbReference type="Gene3D" id="3.40.50.720">
    <property type="entry name" value="NAD(P)-binding Rossmann-like Domain"/>
    <property type="match status" value="1"/>
</dbReference>
<keyword evidence="2" id="KW-1185">Reference proteome</keyword>
<dbReference type="Pfam" id="PF00106">
    <property type="entry name" value="adh_short"/>
    <property type="match status" value="1"/>
</dbReference>
<evidence type="ECO:0000313" key="2">
    <source>
        <dbReference type="Proteomes" id="UP001369815"/>
    </source>
</evidence>
<dbReference type="EMBL" id="JBANMG010000003">
    <property type="protein sequence ID" value="KAK6955085.1"/>
    <property type="molecule type" value="Genomic_DNA"/>
</dbReference>
<dbReference type="InterPro" id="IPR036291">
    <property type="entry name" value="NAD(P)-bd_dom_sf"/>
</dbReference>
<dbReference type="AlphaFoldDB" id="A0AAX6MR41"/>
<evidence type="ECO:0000313" key="1">
    <source>
        <dbReference type="EMBL" id="KAK6955085.1"/>
    </source>
</evidence>
<organism evidence="1 2">
    <name type="scientific">Daldinia eschscholtzii</name>
    <dbReference type="NCBI Taxonomy" id="292717"/>
    <lineage>
        <taxon>Eukaryota</taxon>
        <taxon>Fungi</taxon>
        <taxon>Dikarya</taxon>
        <taxon>Ascomycota</taxon>
        <taxon>Pezizomycotina</taxon>
        <taxon>Sordariomycetes</taxon>
        <taxon>Xylariomycetidae</taxon>
        <taxon>Xylariales</taxon>
        <taxon>Hypoxylaceae</taxon>
        <taxon>Daldinia</taxon>
    </lineage>
</organism>